<reference evidence="2" key="1">
    <citation type="submission" date="2016-10" db="EMBL/GenBank/DDBJ databases">
        <authorList>
            <person name="Varghese N."/>
            <person name="Submissions S."/>
        </authorList>
    </citation>
    <scope>NUCLEOTIDE SEQUENCE [LARGE SCALE GENOMIC DNA]</scope>
    <source>
        <strain evidence="2">DSM 15282</strain>
    </source>
</reference>
<evidence type="ECO:0000313" key="1">
    <source>
        <dbReference type="EMBL" id="SFO49039.1"/>
    </source>
</evidence>
<dbReference type="EMBL" id="FOVW01000007">
    <property type="protein sequence ID" value="SFO49039.1"/>
    <property type="molecule type" value="Genomic_DNA"/>
</dbReference>
<gene>
    <name evidence="1" type="ORF">SAMN04488519_107118</name>
</gene>
<dbReference type="STRING" id="226506.SAMN04488519_107118"/>
<name>A0A1I5HLL5_9BACT</name>
<dbReference type="Proteomes" id="UP000199564">
    <property type="component" value="Unassembled WGS sequence"/>
</dbReference>
<keyword evidence="2" id="KW-1185">Reference proteome</keyword>
<accession>A0A1I5HLL5</accession>
<evidence type="ECO:0008006" key="3">
    <source>
        <dbReference type="Google" id="ProtNLM"/>
    </source>
</evidence>
<evidence type="ECO:0000313" key="2">
    <source>
        <dbReference type="Proteomes" id="UP000199564"/>
    </source>
</evidence>
<sequence length="275" mass="31060">MINVLICAFQSGINELASSLPEPKDTVNYFISWQGENIASLPVPSGLANRSDVKLSRLEGKGLSKNRNNCIRIAKEYQAYGYFLIADEDVNFLDGFENQIENAFATHSEADLLCFQVKSKEENNPFKNYPLKSHSVSLKSIDRISSVEIAGKMEVLDQVRFDVRLGLGADFPSGEETAFLADCIRSGKRIIYCPAAIVSHPFETSGKRRVNMFSDQALQLVGGRSYRIYGPKISQVFFFYSAIKNFGKYRNTRSFFSYLKQLHRGVRKFKKLENG</sequence>
<organism evidence="1 2">
    <name type="scientific">Algoriphagus ornithinivorans</name>
    <dbReference type="NCBI Taxonomy" id="226506"/>
    <lineage>
        <taxon>Bacteria</taxon>
        <taxon>Pseudomonadati</taxon>
        <taxon>Bacteroidota</taxon>
        <taxon>Cytophagia</taxon>
        <taxon>Cytophagales</taxon>
        <taxon>Cyclobacteriaceae</taxon>
        <taxon>Algoriphagus</taxon>
    </lineage>
</organism>
<dbReference type="InterPro" id="IPR029044">
    <property type="entry name" value="Nucleotide-diphossugar_trans"/>
</dbReference>
<dbReference type="Gene3D" id="3.90.550.10">
    <property type="entry name" value="Spore Coat Polysaccharide Biosynthesis Protein SpsA, Chain A"/>
    <property type="match status" value="1"/>
</dbReference>
<dbReference type="AlphaFoldDB" id="A0A1I5HLL5"/>
<proteinExistence type="predicted"/>
<dbReference type="SUPFAM" id="SSF53448">
    <property type="entry name" value="Nucleotide-diphospho-sugar transferases"/>
    <property type="match status" value="1"/>
</dbReference>
<protein>
    <recommendedName>
        <fullName evidence="3">Glycosyltransferase, GT2 family</fullName>
    </recommendedName>
</protein>